<comment type="caution">
    <text evidence="3">The sequence shown here is derived from an EMBL/GenBank/DDBJ whole genome shotgun (WGS) entry which is preliminary data.</text>
</comment>
<protein>
    <recommendedName>
        <fullName evidence="2">Chemotaxis methyl-accepting receptor HlyB-like 4HB MCP domain-containing protein</fullName>
    </recommendedName>
</protein>
<dbReference type="RefSeq" id="WP_147931825.1">
    <property type="nucleotide sequence ID" value="NZ_VOXD01000027.1"/>
</dbReference>
<evidence type="ECO:0000259" key="2">
    <source>
        <dbReference type="Pfam" id="PF12729"/>
    </source>
</evidence>
<gene>
    <name evidence="3" type="ORF">FUA23_16270</name>
</gene>
<feature type="transmembrane region" description="Helical" evidence="1">
    <location>
        <begin position="184"/>
        <end position="206"/>
    </location>
</feature>
<evidence type="ECO:0000313" key="3">
    <source>
        <dbReference type="EMBL" id="TXF88037.1"/>
    </source>
</evidence>
<reference evidence="3 4" key="1">
    <citation type="submission" date="2019-08" db="EMBL/GenBank/DDBJ databases">
        <title>Lewinella sp. strain SSH13 Genome sequencing and assembly.</title>
        <authorList>
            <person name="Kim I."/>
        </authorList>
    </citation>
    <scope>NUCLEOTIDE SEQUENCE [LARGE SCALE GENOMIC DNA]</scope>
    <source>
        <strain evidence="3 4">SSH13</strain>
    </source>
</reference>
<dbReference type="EMBL" id="VOXD01000027">
    <property type="protein sequence ID" value="TXF88037.1"/>
    <property type="molecule type" value="Genomic_DNA"/>
</dbReference>
<dbReference type="InterPro" id="IPR024478">
    <property type="entry name" value="HlyB_4HB_MCP"/>
</dbReference>
<keyword evidence="1" id="KW-0812">Transmembrane</keyword>
<sequence length="221" mass="24829">MKWAYSIQQKIKAAGLLAAICFLVIGTSFLGRSHMDSLSDSFSSVYEDRLVVESYIYMISDHLYQKKAALDHCTEFADADFRTDLGAHNTAINELLSNYDKTVLTEDEAAFLQDFKANILALHELEVEYLRFSDGEPELVAIRESLNHQFHLAAANLRQLSDIQIKEGKILNDRSQQIVKGSSLITSLELVILICIAIILQVIVLASRPVIARTWQQGNLN</sequence>
<evidence type="ECO:0000256" key="1">
    <source>
        <dbReference type="SAM" id="Phobius"/>
    </source>
</evidence>
<name>A0A5C7FQ02_9BACT</name>
<dbReference type="Pfam" id="PF12729">
    <property type="entry name" value="4HB_MCP_1"/>
    <property type="match status" value="1"/>
</dbReference>
<organism evidence="3 4">
    <name type="scientific">Neolewinella aurantiaca</name>
    <dbReference type="NCBI Taxonomy" id="2602767"/>
    <lineage>
        <taxon>Bacteria</taxon>
        <taxon>Pseudomonadati</taxon>
        <taxon>Bacteroidota</taxon>
        <taxon>Saprospiria</taxon>
        <taxon>Saprospirales</taxon>
        <taxon>Lewinellaceae</taxon>
        <taxon>Neolewinella</taxon>
    </lineage>
</organism>
<keyword evidence="1" id="KW-1133">Transmembrane helix</keyword>
<accession>A0A5C7FQ02</accession>
<proteinExistence type="predicted"/>
<feature type="domain" description="Chemotaxis methyl-accepting receptor HlyB-like 4HB MCP" evidence="2">
    <location>
        <begin position="6"/>
        <end position="177"/>
    </location>
</feature>
<keyword evidence="4" id="KW-1185">Reference proteome</keyword>
<keyword evidence="1" id="KW-0472">Membrane</keyword>
<dbReference type="AlphaFoldDB" id="A0A5C7FQ02"/>
<dbReference type="Proteomes" id="UP000321907">
    <property type="component" value="Unassembled WGS sequence"/>
</dbReference>
<dbReference type="OrthoDB" id="1438991at2"/>
<evidence type="ECO:0000313" key="4">
    <source>
        <dbReference type="Proteomes" id="UP000321907"/>
    </source>
</evidence>